<dbReference type="AlphaFoldDB" id="J0CR60"/>
<feature type="region of interest" description="Disordered" evidence="1">
    <location>
        <begin position="94"/>
        <end position="115"/>
    </location>
</feature>
<dbReference type="Proteomes" id="UP000006514">
    <property type="component" value="Unassembled WGS sequence"/>
</dbReference>
<organism evidence="2 3">
    <name type="scientific">Auricularia subglabra (strain TFB-10046 / SS5)</name>
    <name type="common">White-rot fungus</name>
    <name type="synonym">Auricularia delicata (strain TFB10046)</name>
    <dbReference type="NCBI Taxonomy" id="717982"/>
    <lineage>
        <taxon>Eukaryota</taxon>
        <taxon>Fungi</taxon>
        <taxon>Dikarya</taxon>
        <taxon>Basidiomycota</taxon>
        <taxon>Agaricomycotina</taxon>
        <taxon>Agaricomycetes</taxon>
        <taxon>Auriculariales</taxon>
        <taxon>Auriculariaceae</taxon>
        <taxon>Auricularia</taxon>
    </lineage>
</organism>
<dbReference type="EMBL" id="JH688691">
    <property type="protein sequence ID" value="EJD32744.1"/>
    <property type="molecule type" value="Genomic_DNA"/>
</dbReference>
<evidence type="ECO:0000313" key="3">
    <source>
        <dbReference type="Proteomes" id="UP000006514"/>
    </source>
</evidence>
<keyword evidence="3" id="KW-1185">Reference proteome</keyword>
<proteinExistence type="predicted"/>
<protein>
    <submittedName>
        <fullName evidence="2">Uncharacterized protein</fullName>
    </submittedName>
</protein>
<gene>
    <name evidence="2" type="ORF">AURDEDRAFT_178160</name>
</gene>
<sequence length="132" mass="14148">MPTPSTTVGLGLHPRRLQGPPLVCVSRTLLCRPAASHVVSADIHPRRRPEHVLCSHPRPLHTNALGVTADVLRQAPPMGGPMSTACPAVTLGRRDGRHSAHRPRRTTLARGTPPVATRGLRTSLLVVQQGGW</sequence>
<name>J0CR60_AURST</name>
<evidence type="ECO:0000256" key="1">
    <source>
        <dbReference type="SAM" id="MobiDB-lite"/>
    </source>
</evidence>
<dbReference type="InParanoid" id="J0CR60"/>
<reference evidence="3" key="1">
    <citation type="journal article" date="2012" name="Science">
        <title>The Paleozoic origin of enzymatic lignin decomposition reconstructed from 31 fungal genomes.</title>
        <authorList>
            <person name="Floudas D."/>
            <person name="Binder M."/>
            <person name="Riley R."/>
            <person name="Barry K."/>
            <person name="Blanchette R.A."/>
            <person name="Henrissat B."/>
            <person name="Martinez A.T."/>
            <person name="Otillar R."/>
            <person name="Spatafora J.W."/>
            <person name="Yadav J.S."/>
            <person name="Aerts A."/>
            <person name="Benoit I."/>
            <person name="Boyd A."/>
            <person name="Carlson A."/>
            <person name="Copeland A."/>
            <person name="Coutinho P.M."/>
            <person name="de Vries R.P."/>
            <person name="Ferreira P."/>
            <person name="Findley K."/>
            <person name="Foster B."/>
            <person name="Gaskell J."/>
            <person name="Glotzer D."/>
            <person name="Gorecki P."/>
            <person name="Heitman J."/>
            <person name="Hesse C."/>
            <person name="Hori C."/>
            <person name="Igarashi K."/>
            <person name="Jurgens J.A."/>
            <person name="Kallen N."/>
            <person name="Kersten P."/>
            <person name="Kohler A."/>
            <person name="Kuees U."/>
            <person name="Kumar T.K.A."/>
            <person name="Kuo A."/>
            <person name="LaButti K."/>
            <person name="Larrondo L.F."/>
            <person name="Lindquist E."/>
            <person name="Ling A."/>
            <person name="Lombard V."/>
            <person name="Lucas S."/>
            <person name="Lundell T."/>
            <person name="Martin R."/>
            <person name="McLaughlin D.J."/>
            <person name="Morgenstern I."/>
            <person name="Morin E."/>
            <person name="Murat C."/>
            <person name="Nagy L.G."/>
            <person name="Nolan M."/>
            <person name="Ohm R.A."/>
            <person name="Patyshakuliyeva A."/>
            <person name="Rokas A."/>
            <person name="Ruiz-Duenas F.J."/>
            <person name="Sabat G."/>
            <person name="Salamov A."/>
            <person name="Samejima M."/>
            <person name="Schmutz J."/>
            <person name="Slot J.C."/>
            <person name="St John F."/>
            <person name="Stenlid J."/>
            <person name="Sun H."/>
            <person name="Sun S."/>
            <person name="Syed K."/>
            <person name="Tsang A."/>
            <person name="Wiebenga A."/>
            <person name="Young D."/>
            <person name="Pisabarro A."/>
            <person name="Eastwood D.C."/>
            <person name="Martin F."/>
            <person name="Cullen D."/>
            <person name="Grigoriev I.V."/>
            <person name="Hibbett D.S."/>
        </authorList>
    </citation>
    <scope>NUCLEOTIDE SEQUENCE [LARGE SCALE GENOMIC DNA]</scope>
    <source>
        <strain evidence="3">TFB10046</strain>
    </source>
</reference>
<dbReference type="KEGG" id="adl:AURDEDRAFT_178160"/>
<accession>J0CR60</accession>
<evidence type="ECO:0000313" key="2">
    <source>
        <dbReference type="EMBL" id="EJD32744.1"/>
    </source>
</evidence>